<accession>A0A0K2U2H9</accession>
<dbReference type="EMBL" id="HACA01014515">
    <property type="protein sequence ID" value="CDW31876.1"/>
    <property type="molecule type" value="Transcribed_RNA"/>
</dbReference>
<organism evidence="1">
    <name type="scientific">Lepeophtheirus salmonis</name>
    <name type="common">Salmon louse</name>
    <name type="synonym">Caligus salmonis</name>
    <dbReference type="NCBI Taxonomy" id="72036"/>
    <lineage>
        <taxon>Eukaryota</taxon>
        <taxon>Metazoa</taxon>
        <taxon>Ecdysozoa</taxon>
        <taxon>Arthropoda</taxon>
        <taxon>Crustacea</taxon>
        <taxon>Multicrustacea</taxon>
        <taxon>Hexanauplia</taxon>
        <taxon>Copepoda</taxon>
        <taxon>Siphonostomatoida</taxon>
        <taxon>Caligidae</taxon>
        <taxon>Lepeophtheirus</taxon>
    </lineage>
</organism>
<dbReference type="AlphaFoldDB" id="A0A0K2U2H9"/>
<protein>
    <submittedName>
        <fullName evidence="1">Uncharacterized protein</fullName>
    </submittedName>
</protein>
<reference evidence="1" key="1">
    <citation type="submission" date="2014-05" db="EMBL/GenBank/DDBJ databases">
        <authorList>
            <person name="Chronopoulou M."/>
        </authorList>
    </citation>
    <scope>NUCLEOTIDE SEQUENCE</scope>
    <source>
        <tissue evidence="1">Whole organism</tissue>
    </source>
</reference>
<sequence>MAIKNKIWRSPRIAIMKIPRICEITDGNTITD</sequence>
<proteinExistence type="predicted"/>
<name>A0A0K2U2H9_LEPSM</name>
<evidence type="ECO:0000313" key="1">
    <source>
        <dbReference type="EMBL" id="CDW31876.1"/>
    </source>
</evidence>